<feature type="signal peptide" evidence="1">
    <location>
        <begin position="1"/>
        <end position="20"/>
    </location>
</feature>
<keyword evidence="3" id="KW-1185">Reference proteome</keyword>
<dbReference type="Proteomes" id="UP000574761">
    <property type="component" value="Unassembled WGS sequence"/>
</dbReference>
<name>A0A7W6GI65_9HYPH</name>
<protein>
    <submittedName>
        <fullName evidence="2">Uncharacterized protein</fullName>
    </submittedName>
</protein>
<comment type="caution">
    <text evidence="2">The sequence shown here is derived from an EMBL/GenBank/DDBJ whole genome shotgun (WGS) entry which is preliminary data.</text>
</comment>
<organism evidence="2 3">
    <name type="scientific">Mycoplana azooxidifex</name>
    <dbReference type="NCBI Taxonomy" id="1636188"/>
    <lineage>
        <taxon>Bacteria</taxon>
        <taxon>Pseudomonadati</taxon>
        <taxon>Pseudomonadota</taxon>
        <taxon>Alphaproteobacteria</taxon>
        <taxon>Hyphomicrobiales</taxon>
        <taxon>Rhizobiaceae</taxon>
        <taxon>Mycoplana</taxon>
    </lineage>
</organism>
<sequence>MRALVLSAAILAVSAMTAIAFPASFGLPHFVRVDQWPDASVFEPLTQMQARPRACRAIAPTDGRCRLPEAQK</sequence>
<feature type="chain" id="PRO_5030710899" evidence="1">
    <location>
        <begin position="21"/>
        <end position="72"/>
    </location>
</feature>
<proteinExistence type="predicted"/>
<dbReference type="EMBL" id="JACIEE010000003">
    <property type="protein sequence ID" value="MBB3976160.1"/>
    <property type="molecule type" value="Genomic_DNA"/>
</dbReference>
<accession>A0A7W6GI65</accession>
<evidence type="ECO:0000313" key="3">
    <source>
        <dbReference type="Proteomes" id="UP000574761"/>
    </source>
</evidence>
<dbReference type="RefSeq" id="WP_183801026.1">
    <property type="nucleotide sequence ID" value="NZ_JACIEE010000003.1"/>
</dbReference>
<gene>
    <name evidence="2" type="ORF">GGQ64_001349</name>
</gene>
<keyword evidence="1" id="KW-0732">Signal</keyword>
<dbReference type="AlphaFoldDB" id="A0A7W6GI65"/>
<evidence type="ECO:0000256" key="1">
    <source>
        <dbReference type="SAM" id="SignalP"/>
    </source>
</evidence>
<evidence type="ECO:0000313" key="2">
    <source>
        <dbReference type="EMBL" id="MBB3976160.1"/>
    </source>
</evidence>
<reference evidence="2 3" key="1">
    <citation type="submission" date="2020-08" db="EMBL/GenBank/DDBJ databases">
        <title>Genomic Encyclopedia of Type Strains, Phase IV (KMG-IV): sequencing the most valuable type-strain genomes for metagenomic binning, comparative biology and taxonomic classification.</title>
        <authorList>
            <person name="Goeker M."/>
        </authorList>
    </citation>
    <scope>NUCLEOTIDE SEQUENCE [LARGE SCALE GENOMIC DNA]</scope>
    <source>
        <strain evidence="2 3">DSM 100211</strain>
    </source>
</reference>